<protein>
    <recommendedName>
        <fullName evidence="7">Phosphate-specific transport system accessory protein PhoU</fullName>
    </recommendedName>
</protein>
<evidence type="ECO:0000313" key="10">
    <source>
        <dbReference type="Proteomes" id="UP001597052"/>
    </source>
</evidence>
<gene>
    <name evidence="9" type="primary">phoU</name>
    <name evidence="9" type="ORF">ACFSBW_10430</name>
</gene>
<dbReference type="InterPro" id="IPR038078">
    <property type="entry name" value="PhoU-like_sf"/>
</dbReference>
<reference evidence="9 10" key="1">
    <citation type="journal article" date="2019" name="Int. J. Syst. Evol. Microbiol.">
        <title>The Global Catalogue of Microorganisms (GCM) 10K type strain sequencing project: providing services to taxonomists for standard genome sequencing and annotation.</title>
        <authorList>
            <consortium name="The Broad Institute Genomics Platform"/>
            <consortium name="The Broad Institute Genome Sequencing Center for Infectious Disease"/>
            <person name="Wu L."/>
            <person name="Ma J."/>
        </authorList>
    </citation>
    <scope>NUCLEOTIDE SEQUENCE [LARGE SCALE GENOMIC DNA]</scope>
    <source>
        <strain evidence="9 10">CGMCC 1.10593</strain>
    </source>
</reference>
<evidence type="ECO:0000313" key="9">
    <source>
        <dbReference type="EMBL" id="MFD1642287.1"/>
    </source>
</evidence>
<keyword evidence="5 7" id="KW-0963">Cytoplasm</keyword>
<proteinExistence type="inferred from homology"/>
<feature type="domain" description="PhoU" evidence="8">
    <location>
        <begin position="18"/>
        <end position="104"/>
    </location>
</feature>
<evidence type="ECO:0000259" key="8">
    <source>
        <dbReference type="Pfam" id="PF01895"/>
    </source>
</evidence>
<accession>A0ABD6D891</accession>
<name>A0ABD6D891_9EURY</name>
<dbReference type="RefSeq" id="WP_256395342.1">
    <property type="nucleotide sequence ID" value="NZ_JANHDJ010000002.1"/>
</dbReference>
<keyword evidence="4 7" id="KW-0813">Transport</keyword>
<evidence type="ECO:0000256" key="4">
    <source>
        <dbReference type="ARBA" id="ARBA00022448"/>
    </source>
</evidence>
<dbReference type="NCBIfam" id="TIGR02135">
    <property type="entry name" value="phoU_full"/>
    <property type="match status" value="1"/>
</dbReference>
<dbReference type="Gene3D" id="1.20.58.220">
    <property type="entry name" value="Phosphate transport system protein phou homolog 2, domain 2"/>
    <property type="match status" value="1"/>
</dbReference>
<dbReference type="PIRSF" id="PIRSF003107">
    <property type="entry name" value="PhoU"/>
    <property type="match status" value="1"/>
</dbReference>
<dbReference type="PANTHER" id="PTHR42930:SF3">
    <property type="entry name" value="PHOSPHATE-SPECIFIC TRANSPORT SYSTEM ACCESSORY PROTEIN PHOU"/>
    <property type="match status" value="1"/>
</dbReference>
<evidence type="ECO:0000256" key="1">
    <source>
        <dbReference type="ARBA" id="ARBA00004496"/>
    </source>
</evidence>
<dbReference type="SUPFAM" id="SSF109755">
    <property type="entry name" value="PhoU-like"/>
    <property type="match status" value="1"/>
</dbReference>
<dbReference type="AlphaFoldDB" id="A0ABD6D891"/>
<sequence length="224" mass="25210">MPRNEYQSQLADLRADVLDMSETVAERLEMALEALETGDADLAQQVIDGDDEINQQYLDLEKQCTDLIALQQPVAGDLRFIAASFKIITDLERIADLATNLGEYATDGETNIFPEIDIQELGDVTLEMLADAMAAYAEDDSQQCYAVDERDDHLDDLCEIASDTVVRELIESDELDADEDIETFMEDVSRFLLTIRDIERIGDHSVNIAARALYMIDNNDELIY</sequence>
<dbReference type="EMBL" id="JBHUDM010000002">
    <property type="protein sequence ID" value="MFD1642287.1"/>
    <property type="molecule type" value="Genomic_DNA"/>
</dbReference>
<evidence type="ECO:0000256" key="2">
    <source>
        <dbReference type="ARBA" id="ARBA00008107"/>
    </source>
</evidence>
<dbReference type="FunFam" id="1.20.58.220:FF:000004">
    <property type="entry name" value="Phosphate-specific transport system accessory protein PhoU"/>
    <property type="match status" value="1"/>
</dbReference>
<organism evidence="9 10">
    <name type="scientific">Halohasta litorea</name>
    <dbReference type="NCBI Taxonomy" id="869891"/>
    <lineage>
        <taxon>Archaea</taxon>
        <taxon>Methanobacteriati</taxon>
        <taxon>Methanobacteriota</taxon>
        <taxon>Stenosarchaea group</taxon>
        <taxon>Halobacteria</taxon>
        <taxon>Halobacteriales</taxon>
        <taxon>Haloferacaceae</taxon>
        <taxon>Halohasta</taxon>
    </lineage>
</organism>
<comment type="similarity">
    <text evidence="2 7">Belongs to the PhoU family.</text>
</comment>
<dbReference type="GO" id="GO:0005737">
    <property type="term" value="C:cytoplasm"/>
    <property type="evidence" value="ECO:0007669"/>
    <property type="project" value="UniProtKB-SubCell"/>
</dbReference>
<dbReference type="InterPro" id="IPR028366">
    <property type="entry name" value="PhoU"/>
</dbReference>
<evidence type="ECO:0000256" key="6">
    <source>
        <dbReference type="ARBA" id="ARBA00022592"/>
    </source>
</evidence>
<evidence type="ECO:0000256" key="5">
    <source>
        <dbReference type="ARBA" id="ARBA00022490"/>
    </source>
</evidence>
<feature type="domain" description="PhoU" evidence="8">
    <location>
        <begin position="118"/>
        <end position="211"/>
    </location>
</feature>
<evidence type="ECO:0000256" key="3">
    <source>
        <dbReference type="ARBA" id="ARBA00011738"/>
    </source>
</evidence>
<comment type="subcellular location">
    <subcellularLocation>
        <location evidence="1 7">Cytoplasm</location>
    </subcellularLocation>
</comment>
<comment type="caution">
    <text evidence="9">The sequence shown here is derived from an EMBL/GenBank/DDBJ whole genome shotgun (WGS) entry which is preliminary data.</text>
</comment>
<dbReference type="Proteomes" id="UP001597052">
    <property type="component" value="Unassembled WGS sequence"/>
</dbReference>
<dbReference type="GO" id="GO:0006817">
    <property type="term" value="P:phosphate ion transport"/>
    <property type="evidence" value="ECO:0007669"/>
    <property type="project" value="UniProtKB-KW"/>
</dbReference>
<comment type="subunit">
    <text evidence="3 7">Homodimer.</text>
</comment>
<dbReference type="InterPro" id="IPR026022">
    <property type="entry name" value="PhoU_dom"/>
</dbReference>
<comment type="function">
    <text evidence="7">Plays a role in the regulation of phosphate uptake.</text>
</comment>
<keyword evidence="10" id="KW-1185">Reference proteome</keyword>
<evidence type="ECO:0000256" key="7">
    <source>
        <dbReference type="PIRNR" id="PIRNR003107"/>
    </source>
</evidence>
<keyword evidence="6 7" id="KW-0592">Phosphate transport</keyword>
<dbReference type="PANTHER" id="PTHR42930">
    <property type="entry name" value="PHOSPHATE-SPECIFIC TRANSPORT SYSTEM ACCESSORY PROTEIN PHOU"/>
    <property type="match status" value="1"/>
</dbReference>
<dbReference type="Pfam" id="PF01895">
    <property type="entry name" value="PhoU"/>
    <property type="match status" value="2"/>
</dbReference>